<reference evidence="2 4" key="1">
    <citation type="submission" date="2015-01" db="EMBL/GenBank/DDBJ databases">
        <authorList>
            <person name="Guo J."/>
        </authorList>
    </citation>
    <scope>NUCLEOTIDE SEQUENCE [LARGE SCALE GENOMIC DNA]</scope>
    <source>
        <strain evidence="2 4">DSM 22147</strain>
    </source>
</reference>
<keyword evidence="4" id="KW-1185">Reference proteome</keyword>
<dbReference type="EMBL" id="JXWY01000003">
    <property type="protein sequence ID" value="KIX91736.1"/>
    <property type="molecule type" value="Genomic_DNA"/>
</dbReference>
<accession>A0A0D6XU24</accession>
<evidence type="ECO:0000256" key="1">
    <source>
        <dbReference type="SAM" id="Phobius"/>
    </source>
</evidence>
<keyword evidence="1" id="KW-0812">Transmembrane</keyword>
<feature type="transmembrane region" description="Helical" evidence="1">
    <location>
        <begin position="65"/>
        <end position="84"/>
    </location>
</feature>
<proteinExistence type="predicted"/>
<sequence>MLKLINIGWQSNRVVYVDKETKKFYKSETSRHSNHIFFLVPIASTLLGGIISNISLVIGETSDQFRLGILFLCYGITFIISILGKKVLIKQWSLQLYYPNVFQIRELLENGKKQRIGQLIIVGFMICFILLLSYDYLISGSVRPLLISTFLVGATSLLIWDCSPLDRRKVIRQLKREIQN</sequence>
<evidence type="ECO:0000313" key="2">
    <source>
        <dbReference type="EMBL" id="KIX91736.1"/>
    </source>
</evidence>
<keyword evidence="1" id="KW-1133">Transmembrane helix</keyword>
<gene>
    <name evidence="3" type="ORF">NCTC13832_02435</name>
    <name evidence="2" type="ORF">TP70_00785</name>
</gene>
<feature type="transmembrane region" description="Helical" evidence="1">
    <location>
        <begin position="144"/>
        <end position="162"/>
    </location>
</feature>
<evidence type="ECO:0008006" key="6">
    <source>
        <dbReference type="Google" id="ProtNLM"/>
    </source>
</evidence>
<feature type="transmembrane region" description="Helical" evidence="1">
    <location>
        <begin position="119"/>
        <end position="138"/>
    </location>
</feature>
<dbReference type="RefSeq" id="WP_042740150.1">
    <property type="nucleotide sequence ID" value="NZ_JXWY01000003.1"/>
</dbReference>
<protein>
    <recommendedName>
        <fullName evidence="6">Tandem five-TM protein</fullName>
    </recommendedName>
</protein>
<dbReference type="STRING" id="569857.TP70_00785"/>
<dbReference type="OrthoDB" id="3010285at2"/>
<evidence type="ECO:0000313" key="4">
    <source>
        <dbReference type="Proteomes" id="UP000032366"/>
    </source>
</evidence>
<feature type="transmembrane region" description="Helical" evidence="1">
    <location>
        <begin position="36"/>
        <end position="59"/>
    </location>
</feature>
<dbReference type="EMBL" id="UHDT01000004">
    <property type="protein sequence ID" value="SUN02196.1"/>
    <property type="molecule type" value="Genomic_DNA"/>
</dbReference>
<dbReference type="Proteomes" id="UP000254100">
    <property type="component" value="Unassembled WGS sequence"/>
</dbReference>
<dbReference type="AlphaFoldDB" id="A0A0D6XU24"/>
<evidence type="ECO:0000313" key="3">
    <source>
        <dbReference type="EMBL" id="SUN02196.1"/>
    </source>
</evidence>
<organism evidence="3 5">
    <name type="scientific">Staphylococcus microti</name>
    <dbReference type="NCBI Taxonomy" id="569857"/>
    <lineage>
        <taxon>Bacteria</taxon>
        <taxon>Bacillati</taxon>
        <taxon>Bacillota</taxon>
        <taxon>Bacilli</taxon>
        <taxon>Bacillales</taxon>
        <taxon>Staphylococcaceae</taxon>
        <taxon>Staphylococcus</taxon>
    </lineage>
</organism>
<evidence type="ECO:0000313" key="5">
    <source>
        <dbReference type="Proteomes" id="UP000254100"/>
    </source>
</evidence>
<dbReference type="Proteomes" id="UP000032366">
    <property type="component" value="Unassembled WGS sequence"/>
</dbReference>
<keyword evidence="1" id="KW-0472">Membrane</keyword>
<name>A0A0D6XU24_9STAP</name>
<reference evidence="3 5" key="2">
    <citation type="submission" date="2018-06" db="EMBL/GenBank/DDBJ databases">
        <authorList>
            <consortium name="Pathogen Informatics"/>
            <person name="Doyle S."/>
        </authorList>
    </citation>
    <scope>NUCLEOTIDE SEQUENCE [LARGE SCALE GENOMIC DNA]</scope>
    <source>
        <strain evidence="3 5">NCTC13832</strain>
    </source>
</reference>